<evidence type="ECO:0000313" key="1">
    <source>
        <dbReference type="EMBL" id="GBP37810.1"/>
    </source>
</evidence>
<sequence>MKRAFPFMSCLLVSKTGYGFTNNPTPTIVKKYVQIKGISPGVQYHIIGNLDPDYSKCSSRFQRGNDIANAPSTHAAAVVLRDALKSHIIRRSPLRQAQTLWCNGTDCELSSRRRHKTSSPLITSVAIVKREAGAIMPELYGKKYQTFDFPTFVFNRSHGN</sequence>
<proteinExistence type="predicted"/>
<keyword evidence="2" id="KW-1185">Reference proteome</keyword>
<protein>
    <submittedName>
        <fullName evidence="1">Uncharacterized protein</fullName>
    </submittedName>
</protein>
<dbReference type="Proteomes" id="UP000299102">
    <property type="component" value="Unassembled WGS sequence"/>
</dbReference>
<comment type="caution">
    <text evidence="1">The sequence shown here is derived from an EMBL/GenBank/DDBJ whole genome shotgun (WGS) entry which is preliminary data.</text>
</comment>
<accession>A0A4C1VGR4</accession>
<reference evidence="1 2" key="1">
    <citation type="journal article" date="2019" name="Commun. Biol.">
        <title>The bagworm genome reveals a unique fibroin gene that provides high tensile strength.</title>
        <authorList>
            <person name="Kono N."/>
            <person name="Nakamura H."/>
            <person name="Ohtoshi R."/>
            <person name="Tomita M."/>
            <person name="Numata K."/>
            <person name="Arakawa K."/>
        </authorList>
    </citation>
    <scope>NUCLEOTIDE SEQUENCE [LARGE SCALE GENOMIC DNA]</scope>
</reference>
<name>A0A4C1VGR4_EUMVA</name>
<evidence type="ECO:0000313" key="2">
    <source>
        <dbReference type="Proteomes" id="UP000299102"/>
    </source>
</evidence>
<dbReference type="EMBL" id="BGZK01000339">
    <property type="protein sequence ID" value="GBP37810.1"/>
    <property type="molecule type" value="Genomic_DNA"/>
</dbReference>
<organism evidence="1 2">
    <name type="scientific">Eumeta variegata</name>
    <name type="common">Bagworm moth</name>
    <name type="synonym">Eumeta japonica</name>
    <dbReference type="NCBI Taxonomy" id="151549"/>
    <lineage>
        <taxon>Eukaryota</taxon>
        <taxon>Metazoa</taxon>
        <taxon>Ecdysozoa</taxon>
        <taxon>Arthropoda</taxon>
        <taxon>Hexapoda</taxon>
        <taxon>Insecta</taxon>
        <taxon>Pterygota</taxon>
        <taxon>Neoptera</taxon>
        <taxon>Endopterygota</taxon>
        <taxon>Lepidoptera</taxon>
        <taxon>Glossata</taxon>
        <taxon>Ditrysia</taxon>
        <taxon>Tineoidea</taxon>
        <taxon>Psychidae</taxon>
        <taxon>Oiketicinae</taxon>
        <taxon>Eumeta</taxon>
    </lineage>
</organism>
<gene>
    <name evidence="1" type="ORF">EVAR_21653_1</name>
</gene>
<dbReference type="AlphaFoldDB" id="A0A4C1VGR4"/>